<keyword evidence="1" id="KW-0472">Membrane</keyword>
<keyword evidence="1" id="KW-0812">Transmembrane</keyword>
<accession>A0A0L6UJ29</accession>
<dbReference type="InterPro" id="IPR013761">
    <property type="entry name" value="SAM/pointed_sf"/>
</dbReference>
<keyword evidence="1" id="KW-1133">Transmembrane helix</keyword>
<dbReference type="Proteomes" id="UP000037035">
    <property type="component" value="Unassembled WGS sequence"/>
</dbReference>
<proteinExistence type="predicted"/>
<evidence type="ECO:0008006" key="4">
    <source>
        <dbReference type="Google" id="ProtNLM"/>
    </source>
</evidence>
<name>A0A0L6UJ29_9BASI</name>
<dbReference type="VEuPathDB" id="FungiDB:VP01_5609g1"/>
<evidence type="ECO:0000313" key="3">
    <source>
        <dbReference type="Proteomes" id="UP000037035"/>
    </source>
</evidence>
<dbReference type="Gene3D" id="1.10.150.50">
    <property type="entry name" value="Transcription Factor, Ets-1"/>
    <property type="match status" value="1"/>
</dbReference>
<dbReference type="EMBL" id="LAVV01010840">
    <property type="protein sequence ID" value="KNZ48513.1"/>
    <property type="molecule type" value="Genomic_DNA"/>
</dbReference>
<feature type="transmembrane region" description="Helical" evidence="1">
    <location>
        <begin position="6"/>
        <end position="22"/>
    </location>
</feature>
<evidence type="ECO:0000313" key="2">
    <source>
        <dbReference type="EMBL" id="KNZ48513.1"/>
    </source>
</evidence>
<dbReference type="AlphaFoldDB" id="A0A0L6UJ29"/>
<sequence>MYIFKYVSIIRIIFIYFIFIFIHQSCSPIPEPITCPLITSKWLVNQKNLSHHNRSTPPSSEYGGTSDSMQDYLAFTSIATHKRNKILEIMIKNDINQFQMFKSLTVQDLKALGFKIGVISKLRNNVSKYKAHLAKTR</sequence>
<evidence type="ECO:0000256" key="1">
    <source>
        <dbReference type="SAM" id="Phobius"/>
    </source>
</evidence>
<organism evidence="2 3">
    <name type="scientific">Puccinia sorghi</name>
    <dbReference type="NCBI Taxonomy" id="27349"/>
    <lineage>
        <taxon>Eukaryota</taxon>
        <taxon>Fungi</taxon>
        <taxon>Dikarya</taxon>
        <taxon>Basidiomycota</taxon>
        <taxon>Pucciniomycotina</taxon>
        <taxon>Pucciniomycetes</taxon>
        <taxon>Pucciniales</taxon>
        <taxon>Pucciniaceae</taxon>
        <taxon>Puccinia</taxon>
    </lineage>
</organism>
<keyword evidence="3" id="KW-1185">Reference proteome</keyword>
<gene>
    <name evidence="2" type="ORF">VP01_5609g1</name>
</gene>
<comment type="caution">
    <text evidence="2">The sequence shown here is derived from an EMBL/GenBank/DDBJ whole genome shotgun (WGS) entry which is preliminary data.</text>
</comment>
<protein>
    <recommendedName>
        <fullName evidence="4">SAM domain-containing protein</fullName>
    </recommendedName>
</protein>
<dbReference type="OrthoDB" id="2506803at2759"/>
<reference evidence="2 3" key="1">
    <citation type="submission" date="2015-08" db="EMBL/GenBank/DDBJ databases">
        <title>Next Generation Sequencing and Analysis of the Genome of Puccinia sorghi L Schw, the Causal Agent of Maize Common Rust.</title>
        <authorList>
            <person name="Rochi L."/>
            <person name="Burguener G."/>
            <person name="Darino M."/>
            <person name="Turjanski A."/>
            <person name="Kreff E."/>
            <person name="Dieguez M.J."/>
            <person name="Sacco F."/>
        </authorList>
    </citation>
    <scope>NUCLEOTIDE SEQUENCE [LARGE SCALE GENOMIC DNA]</scope>
    <source>
        <strain evidence="2 3">RO10H11247</strain>
    </source>
</reference>